<protein>
    <submittedName>
        <fullName evidence="1">Uncharacterized protein</fullName>
    </submittedName>
</protein>
<evidence type="ECO:0000313" key="1">
    <source>
        <dbReference type="EMBL" id="EJW95996.1"/>
    </source>
</evidence>
<dbReference type="AlphaFoldDB" id="J9FM55"/>
<dbReference type="EMBL" id="AMCI01005505">
    <property type="protein sequence ID" value="EJW95996.1"/>
    <property type="molecule type" value="Genomic_DNA"/>
</dbReference>
<organism evidence="1">
    <name type="scientific">gut metagenome</name>
    <dbReference type="NCBI Taxonomy" id="749906"/>
    <lineage>
        <taxon>unclassified sequences</taxon>
        <taxon>metagenomes</taxon>
        <taxon>organismal metagenomes</taxon>
    </lineage>
</organism>
<accession>J9FM55</accession>
<reference evidence="1" key="1">
    <citation type="journal article" date="2012" name="PLoS ONE">
        <title>Gene sets for utilization of primary and secondary nutrition supplies in the distal gut of endangered iberian lynx.</title>
        <authorList>
            <person name="Alcaide M."/>
            <person name="Messina E."/>
            <person name="Richter M."/>
            <person name="Bargiela R."/>
            <person name="Peplies J."/>
            <person name="Huws S.A."/>
            <person name="Newbold C.J."/>
            <person name="Golyshin P.N."/>
            <person name="Simon M.A."/>
            <person name="Lopez G."/>
            <person name="Yakimov M.M."/>
            <person name="Ferrer M."/>
        </authorList>
    </citation>
    <scope>NUCLEOTIDE SEQUENCE</scope>
</reference>
<comment type="caution">
    <text evidence="1">The sequence shown here is derived from an EMBL/GenBank/DDBJ whole genome shotgun (WGS) entry which is preliminary data.</text>
</comment>
<gene>
    <name evidence="1" type="ORF">EVA_15897</name>
</gene>
<sequence length="79" mass="8862">MSLLLPVDTSPAQLPSHLLTLPAFPMDTVPSQLLSVLSALLSPFLRMPDLFSIRQILQVRVDWNDKRKSHRMGSIHLSS</sequence>
<proteinExistence type="predicted"/>
<name>J9FM55_9ZZZZ</name>